<reference evidence="2" key="1">
    <citation type="journal article" date="2015" name="Nature">
        <title>Complex archaea that bridge the gap between prokaryotes and eukaryotes.</title>
        <authorList>
            <person name="Spang A."/>
            <person name="Saw J.H."/>
            <person name="Jorgensen S.L."/>
            <person name="Zaremba-Niedzwiedzka K."/>
            <person name="Martijn J."/>
            <person name="Lind A.E."/>
            <person name="van Eijk R."/>
            <person name="Schleper C."/>
            <person name="Guy L."/>
            <person name="Ettema T.J."/>
        </authorList>
    </citation>
    <scope>NUCLEOTIDE SEQUENCE</scope>
</reference>
<proteinExistence type="predicted"/>
<sequence>MTSSLMIDKPEWLSAMRRFALFTLVGHLVWEAAHIPLYTIWVEGTWSEITFAIVHCTGGDVLIAMSSLLLALFVFGSGAWPRERTVPVLLATIVFGVGYTIFSEWLNIVVREAWAYREIMPVIPIIDAGLTPTLQWVVIPTLAYLGAVKQWSEIRRTAQA</sequence>
<feature type="transmembrane region" description="Helical" evidence="1">
    <location>
        <begin position="61"/>
        <end position="81"/>
    </location>
</feature>
<comment type="caution">
    <text evidence="2">The sequence shown here is derived from an EMBL/GenBank/DDBJ whole genome shotgun (WGS) entry which is preliminary data.</text>
</comment>
<dbReference type="EMBL" id="LAZR01012744">
    <property type="protein sequence ID" value="KKM25306.1"/>
    <property type="molecule type" value="Genomic_DNA"/>
</dbReference>
<organism evidence="2">
    <name type="scientific">marine sediment metagenome</name>
    <dbReference type="NCBI Taxonomy" id="412755"/>
    <lineage>
        <taxon>unclassified sequences</taxon>
        <taxon>metagenomes</taxon>
        <taxon>ecological metagenomes</taxon>
    </lineage>
</organism>
<feature type="transmembrane region" description="Helical" evidence="1">
    <location>
        <begin position="122"/>
        <end position="147"/>
    </location>
</feature>
<name>A0A0F9ICJ4_9ZZZZ</name>
<accession>A0A0F9ICJ4</accession>
<keyword evidence="1" id="KW-0812">Transmembrane</keyword>
<evidence type="ECO:0000256" key="1">
    <source>
        <dbReference type="SAM" id="Phobius"/>
    </source>
</evidence>
<keyword evidence="1" id="KW-0472">Membrane</keyword>
<dbReference type="AlphaFoldDB" id="A0A0F9ICJ4"/>
<feature type="transmembrane region" description="Helical" evidence="1">
    <location>
        <begin position="21"/>
        <end position="41"/>
    </location>
</feature>
<feature type="transmembrane region" description="Helical" evidence="1">
    <location>
        <begin position="88"/>
        <end position="110"/>
    </location>
</feature>
<protein>
    <submittedName>
        <fullName evidence="2">Uncharacterized protein</fullName>
    </submittedName>
</protein>
<keyword evidence="1" id="KW-1133">Transmembrane helix</keyword>
<gene>
    <name evidence="2" type="ORF">LCGC14_1596290</name>
</gene>
<evidence type="ECO:0000313" key="2">
    <source>
        <dbReference type="EMBL" id="KKM25306.1"/>
    </source>
</evidence>